<comment type="caution">
    <text evidence="1">The sequence shown here is derived from an EMBL/GenBank/DDBJ whole genome shotgun (WGS) entry which is preliminary data.</text>
</comment>
<name>A0ABS3NN10_9GAMM</name>
<gene>
    <name evidence="1" type="ORF">J3492_06180</name>
</gene>
<sequence length="82" mass="9167">MTDPDNINTKATDTETDSLIRQQADAQQVSIKAWTQKLLVVLLCIASFYGGWKSYESYMVNECAIHGGQMVEGQRTLLCQLP</sequence>
<keyword evidence="2" id="KW-1185">Reference proteome</keyword>
<proteinExistence type="predicted"/>
<protein>
    <submittedName>
        <fullName evidence="1">Uncharacterized protein</fullName>
    </submittedName>
</protein>
<dbReference type="EMBL" id="JAGBKM010000008">
    <property type="protein sequence ID" value="MBO1530799.1"/>
    <property type="molecule type" value="Genomic_DNA"/>
</dbReference>
<evidence type="ECO:0000313" key="1">
    <source>
        <dbReference type="EMBL" id="MBO1530799.1"/>
    </source>
</evidence>
<organism evidence="1 2">
    <name type="scientific">Psychrobacter coccoides</name>
    <dbReference type="NCBI Taxonomy" id="2818440"/>
    <lineage>
        <taxon>Bacteria</taxon>
        <taxon>Pseudomonadati</taxon>
        <taxon>Pseudomonadota</taxon>
        <taxon>Gammaproteobacteria</taxon>
        <taxon>Moraxellales</taxon>
        <taxon>Moraxellaceae</taxon>
        <taxon>Psychrobacter</taxon>
    </lineage>
</organism>
<evidence type="ECO:0000313" key="2">
    <source>
        <dbReference type="Proteomes" id="UP000664554"/>
    </source>
</evidence>
<reference evidence="1 2" key="1">
    <citation type="submission" date="2021-03" db="EMBL/GenBank/DDBJ databases">
        <authorList>
            <person name="Shang D.-D."/>
            <person name="Du Z.-J."/>
            <person name="Chen G.-J."/>
        </authorList>
    </citation>
    <scope>NUCLEOTIDE SEQUENCE [LARGE SCALE GENOMIC DNA]</scope>
    <source>
        <strain evidence="1 2">F1192</strain>
    </source>
</reference>
<accession>A0ABS3NN10</accession>
<dbReference type="RefSeq" id="WP_207990934.1">
    <property type="nucleotide sequence ID" value="NZ_JAGBKM010000008.1"/>
</dbReference>
<dbReference type="Proteomes" id="UP000664554">
    <property type="component" value="Unassembled WGS sequence"/>
</dbReference>